<protein>
    <submittedName>
        <fullName evidence="1">Uncharacterized protein</fullName>
    </submittedName>
</protein>
<dbReference type="KEGG" id="csaz:Cs308_0377"/>
<sequence length="49" mass="5756">MVHPSTVSTFLRRESLFIILYSSSLEGVENVQNHSIRERIKWFSCLKLC</sequence>
<dbReference type="STRING" id="1806891.Cs308_0377"/>
<dbReference type="EMBL" id="CP014639">
    <property type="protein sequence ID" value="ANH78548.1"/>
    <property type="molecule type" value="Genomic_DNA"/>
</dbReference>
<dbReference type="Proteomes" id="UP000078162">
    <property type="component" value="Chromosome"/>
</dbReference>
<gene>
    <name evidence="1" type="ORF">Cs308_0377</name>
</gene>
<dbReference type="AlphaFoldDB" id="A0A1A9HU87"/>
<accession>A0A1A9HU87</accession>
<proteinExistence type="predicted"/>
<evidence type="ECO:0000313" key="2">
    <source>
        <dbReference type="Proteomes" id="UP000078162"/>
    </source>
</evidence>
<keyword evidence="2" id="KW-1185">Reference proteome</keyword>
<evidence type="ECO:0000313" key="1">
    <source>
        <dbReference type="EMBL" id="ANH78548.1"/>
    </source>
</evidence>
<dbReference type="PATRIC" id="fig|1806891.3.peg.368"/>
<reference evidence="2" key="1">
    <citation type="submission" date="2016-03" db="EMBL/GenBank/DDBJ databases">
        <title>Culture-independent genomics supports pathogen discovery for uncultivable bacteria within the genus Chlamydia.</title>
        <authorList>
            <person name="Taylor-Brown A."/>
            <person name="Bachmann N.L."/>
            <person name="Borel N."/>
            <person name="Polkinghorne A."/>
        </authorList>
    </citation>
    <scope>NUCLEOTIDE SEQUENCE [LARGE SCALE GENOMIC DNA]</scope>
    <source>
        <strain evidence="2">2742-308</strain>
    </source>
</reference>
<name>A0A1A9HU87_9CHLA</name>
<organism evidence="1 2">
    <name type="scientific">Candidatus Chlamydia sanziniae</name>
    <dbReference type="NCBI Taxonomy" id="1806891"/>
    <lineage>
        <taxon>Bacteria</taxon>
        <taxon>Pseudomonadati</taxon>
        <taxon>Chlamydiota</taxon>
        <taxon>Chlamydiia</taxon>
        <taxon>Chlamydiales</taxon>
        <taxon>Chlamydiaceae</taxon>
        <taxon>Chlamydia/Chlamydophila group</taxon>
        <taxon>Chlamydia</taxon>
    </lineage>
</organism>